<dbReference type="EMBL" id="CP144696">
    <property type="protein sequence ID" value="WVZ09143.1"/>
    <property type="molecule type" value="Genomic_DNA"/>
</dbReference>
<dbReference type="PANTHER" id="PTHR34222:SF99">
    <property type="entry name" value="PROTEIN, PUTATIVE-RELATED"/>
    <property type="match status" value="1"/>
</dbReference>
<proteinExistence type="predicted"/>
<reference evidence="1 2" key="1">
    <citation type="journal article" date="2023" name="Life. Sci Alliance">
        <title>Evolutionary insights into 3D genome organization and epigenetic landscape of Vigna mungo.</title>
        <authorList>
            <person name="Junaid A."/>
            <person name="Singh B."/>
            <person name="Bhatia S."/>
        </authorList>
    </citation>
    <scope>NUCLEOTIDE SEQUENCE [LARGE SCALE GENOMIC DNA]</scope>
    <source>
        <strain evidence="1">Urdbean</strain>
    </source>
</reference>
<protein>
    <recommendedName>
        <fullName evidence="3">Retrotransposon gag domain-containing protein</fullName>
    </recommendedName>
</protein>
<dbReference type="PANTHER" id="PTHR34222">
    <property type="entry name" value="GAG_PRE-INTEGRS DOMAIN-CONTAINING PROTEIN"/>
    <property type="match status" value="1"/>
</dbReference>
<feature type="non-terminal residue" evidence="1">
    <location>
        <position position="1"/>
    </location>
</feature>
<organism evidence="1 2">
    <name type="scientific">Vigna mungo</name>
    <name type="common">Black gram</name>
    <name type="synonym">Phaseolus mungo</name>
    <dbReference type="NCBI Taxonomy" id="3915"/>
    <lineage>
        <taxon>Eukaryota</taxon>
        <taxon>Viridiplantae</taxon>
        <taxon>Streptophyta</taxon>
        <taxon>Embryophyta</taxon>
        <taxon>Tracheophyta</taxon>
        <taxon>Spermatophyta</taxon>
        <taxon>Magnoliopsida</taxon>
        <taxon>eudicotyledons</taxon>
        <taxon>Gunneridae</taxon>
        <taxon>Pentapetalae</taxon>
        <taxon>rosids</taxon>
        <taxon>fabids</taxon>
        <taxon>Fabales</taxon>
        <taxon>Fabaceae</taxon>
        <taxon>Papilionoideae</taxon>
        <taxon>50 kb inversion clade</taxon>
        <taxon>NPAAA clade</taxon>
        <taxon>indigoferoid/millettioid clade</taxon>
        <taxon>Phaseoleae</taxon>
        <taxon>Vigna</taxon>
    </lineage>
</organism>
<evidence type="ECO:0008006" key="3">
    <source>
        <dbReference type="Google" id="ProtNLM"/>
    </source>
</evidence>
<name>A0AAQ3NJC0_VIGMU</name>
<dbReference type="Proteomes" id="UP001374535">
    <property type="component" value="Chromosome 5"/>
</dbReference>
<gene>
    <name evidence="1" type="ORF">V8G54_013673</name>
</gene>
<sequence>DLLHISALQLKASSIKQGDLSVTDFFTQLRIIWDELENFLPDLVCTCNVKCFCKVSSTLAQRKLENQAMQFLCGLNEQYANEQKLTVIDPFTTKTRHGSINVVGANSNCNFCGRSRHTENTCYRKHGFPSNSDNKSMSQRGKTCTRYGKIGHTIDVCYKKHGFPLDIVFLTANLHLLIAL</sequence>
<accession>A0AAQ3NJC0</accession>
<evidence type="ECO:0000313" key="1">
    <source>
        <dbReference type="EMBL" id="WVZ09143.1"/>
    </source>
</evidence>
<evidence type="ECO:0000313" key="2">
    <source>
        <dbReference type="Proteomes" id="UP001374535"/>
    </source>
</evidence>
<dbReference type="AlphaFoldDB" id="A0AAQ3NJC0"/>
<keyword evidence="2" id="KW-1185">Reference proteome</keyword>